<dbReference type="PANTHER" id="PTHR42756">
    <property type="entry name" value="TRANSCRIPTIONAL REGULATOR, MARR"/>
    <property type="match status" value="1"/>
</dbReference>
<dbReference type="EMBL" id="MSZX01000001">
    <property type="protein sequence ID" value="OPA80836.1"/>
    <property type="molecule type" value="Genomic_DNA"/>
</dbReference>
<protein>
    <submittedName>
        <fullName evidence="5">Transcriptional regulator</fullName>
    </submittedName>
</protein>
<dbReference type="Proteomes" id="UP000190188">
    <property type="component" value="Unassembled WGS sequence"/>
</dbReference>
<evidence type="ECO:0000313" key="5">
    <source>
        <dbReference type="EMBL" id="OPA80836.1"/>
    </source>
</evidence>
<dbReference type="SMART" id="SM00347">
    <property type="entry name" value="HTH_MARR"/>
    <property type="match status" value="1"/>
</dbReference>
<dbReference type="GO" id="GO:0003677">
    <property type="term" value="F:DNA binding"/>
    <property type="evidence" value="ECO:0007669"/>
    <property type="project" value="UniProtKB-KW"/>
</dbReference>
<dbReference type="OrthoDB" id="2366010at2"/>
<dbReference type="InterPro" id="IPR000835">
    <property type="entry name" value="HTH_MarR-typ"/>
</dbReference>
<feature type="domain" description="HTH marR-type" evidence="4">
    <location>
        <begin position="14"/>
        <end position="143"/>
    </location>
</feature>
<dbReference type="InterPro" id="IPR036390">
    <property type="entry name" value="WH_DNA-bd_sf"/>
</dbReference>
<dbReference type="InterPro" id="IPR036388">
    <property type="entry name" value="WH-like_DNA-bd_sf"/>
</dbReference>
<dbReference type="AlphaFoldDB" id="A0A1T2XM67"/>
<dbReference type="Gene3D" id="1.10.10.10">
    <property type="entry name" value="Winged helix-like DNA-binding domain superfamily/Winged helix DNA-binding domain"/>
    <property type="match status" value="1"/>
</dbReference>
<dbReference type="PRINTS" id="PR00598">
    <property type="entry name" value="HTHMARR"/>
</dbReference>
<name>A0A1T2XM67_9BACL</name>
<dbReference type="SUPFAM" id="SSF46785">
    <property type="entry name" value="Winged helix' DNA-binding domain"/>
    <property type="match status" value="1"/>
</dbReference>
<dbReference type="PROSITE" id="PS50995">
    <property type="entry name" value="HTH_MARR_2"/>
    <property type="match status" value="1"/>
</dbReference>
<evidence type="ECO:0000256" key="2">
    <source>
        <dbReference type="ARBA" id="ARBA00023125"/>
    </source>
</evidence>
<dbReference type="InterPro" id="IPR011991">
    <property type="entry name" value="ArsR-like_HTH"/>
</dbReference>
<evidence type="ECO:0000259" key="4">
    <source>
        <dbReference type="PROSITE" id="PS50995"/>
    </source>
</evidence>
<accession>A0A1T2XM67</accession>
<keyword evidence="3" id="KW-0804">Transcription</keyword>
<dbReference type="STRING" id="1324314.BVG16_00305"/>
<keyword evidence="2" id="KW-0238">DNA-binding</keyword>
<reference evidence="5 6" key="1">
    <citation type="submission" date="2017-01" db="EMBL/GenBank/DDBJ databases">
        <title>Genome analysis of Paenibacillus selenitrireducens ES3-24.</title>
        <authorList>
            <person name="Xu D."/>
            <person name="Yao R."/>
            <person name="Zheng S."/>
        </authorList>
    </citation>
    <scope>NUCLEOTIDE SEQUENCE [LARGE SCALE GENOMIC DNA]</scope>
    <source>
        <strain evidence="5 6">ES3-24</strain>
    </source>
</reference>
<proteinExistence type="predicted"/>
<keyword evidence="1" id="KW-0805">Transcription regulation</keyword>
<dbReference type="PANTHER" id="PTHR42756:SF1">
    <property type="entry name" value="TRANSCRIPTIONAL REPRESSOR OF EMRAB OPERON"/>
    <property type="match status" value="1"/>
</dbReference>
<evidence type="ECO:0000256" key="3">
    <source>
        <dbReference type="ARBA" id="ARBA00023163"/>
    </source>
</evidence>
<dbReference type="RefSeq" id="WP_078496511.1">
    <property type="nucleotide sequence ID" value="NZ_MSZX01000001.1"/>
</dbReference>
<sequence>MLKEVPITNTHQEQATLLSSMHMLNKQISAKFEKCTGIGQSRLGILHYLYQVEEMSQTTLQKEVNIDHAAITRHLKQLEASGMVARRKSAEDNRVTLVCLTEEGRSKILHYQNEKDHFIQQMLSGFSKDELNLLADMVERMNQNISRF</sequence>
<evidence type="ECO:0000256" key="1">
    <source>
        <dbReference type="ARBA" id="ARBA00023015"/>
    </source>
</evidence>
<evidence type="ECO:0000313" key="6">
    <source>
        <dbReference type="Proteomes" id="UP000190188"/>
    </source>
</evidence>
<comment type="caution">
    <text evidence="5">The sequence shown here is derived from an EMBL/GenBank/DDBJ whole genome shotgun (WGS) entry which is preliminary data.</text>
</comment>
<dbReference type="GO" id="GO:0003700">
    <property type="term" value="F:DNA-binding transcription factor activity"/>
    <property type="evidence" value="ECO:0007669"/>
    <property type="project" value="InterPro"/>
</dbReference>
<gene>
    <name evidence="5" type="ORF">BVG16_00305</name>
</gene>
<organism evidence="5 6">
    <name type="scientific">Paenibacillus selenitireducens</name>
    <dbReference type="NCBI Taxonomy" id="1324314"/>
    <lineage>
        <taxon>Bacteria</taxon>
        <taxon>Bacillati</taxon>
        <taxon>Bacillota</taxon>
        <taxon>Bacilli</taxon>
        <taxon>Bacillales</taxon>
        <taxon>Paenibacillaceae</taxon>
        <taxon>Paenibacillus</taxon>
    </lineage>
</organism>
<keyword evidence="6" id="KW-1185">Reference proteome</keyword>
<dbReference type="Pfam" id="PF01047">
    <property type="entry name" value="MarR"/>
    <property type="match status" value="1"/>
</dbReference>
<dbReference type="CDD" id="cd00090">
    <property type="entry name" value="HTH_ARSR"/>
    <property type="match status" value="1"/>
</dbReference>